<dbReference type="FunFam" id="3.50.30.80:FF:000001">
    <property type="entry name" value="Dihydroxy-acid dehydratase"/>
    <property type="match status" value="1"/>
</dbReference>
<keyword evidence="10 15" id="KW-0100">Branched-chain amino acid biosynthesis</keyword>
<feature type="binding site" evidence="15">
    <location>
        <position position="123"/>
    </location>
    <ligand>
        <name>Mg(2+)</name>
        <dbReference type="ChEBI" id="CHEBI:18420"/>
    </ligand>
</feature>
<keyword evidence="6 15" id="KW-0460">Magnesium</keyword>
<evidence type="ECO:0000256" key="4">
    <source>
        <dbReference type="ARBA" id="ARBA00022714"/>
    </source>
</evidence>
<feature type="active site" description="Proton acceptor" evidence="15">
    <location>
        <position position="528"/>
    </location>
</feature>
<feature type="binding site" evidence="15">
    <location>
        <position position="502"/>
    </location>
    <ligand>
        <name>Mg(2+)</name>
        <dbReference type="ChEBI" id="CHEBI:18420"/>
    </ligand>
</feature>
<evidence type="ECO:0000256" key="5">
    <source>
        <dbReference type="ARBA" id="ARBA00022723"/>
    </source>
</evidence>
<comment type="similarity">
    <text evidence="2 15">Belongs to the IlvD/Edd family.</text>
</comment>
<dbReference type="SUPFAM" id="SSF143975">
    <property type="entry name" value="IlvD/EDD N-terminal domain-like"/>
    <property type="match status" value="1"/>
</dbReference>
<evidence type="ECO:0000256" key="15">
    <source>
        <dbReference type="HAMAP-Rule" id="MF_00012"/>
    </source>
</evidence>
<dbReference type="GO" id="GO:0009099">
    <property type="term" value="P:L-valine biosynthetic process"/>
    <property type="evidence" value="ECO:0007669"/>
    <property type="project" value="UniProtKB-UniRule"/>
</dbReference>
<dbReference type="EMBL" id="LT985188">
    <property type="protein sequence ID" value="SPD88266.1"/>
    <property type="molecule type" value="Genomic_DNA"/>
</dbReference>
<evidence type="ECO:0000256" key="13">
    <source>
        <dbReference type="ARBA" id="ARBA00029437"/>
    </source>
</evidence>
<comment type="pathway">
    <text evidence="13 15">Amino-acid biosynthesis; L-isoleucine biosynthesis; L-isoleucine from 2-oxobutanoate: step 3/4.</text>
</comment>
<keyword evidence="3 15" id="KW-0028">Amino-acid biosynthesis</keyword>
<dbReference type="Pfam" id="PF24877">
    <property type="entry name" value="ILV_EDD_C"/>
    <property type="match status" value="1"/>
</dbReference>
<evidence type="ECO:0000256" key="11">
    <source>
        <dbReference type="ARBA" id="ARBA00029304"/>
    </source>
</evidence>
<dbReference type="OrthoDB" id="9807077at2"/>
<dbReference type="RefSeq" id="WP_105186815.1">
    <property type="nucleotide sequence ID" value="NZ_BAAAGO010000044.1"/>
</dbReference>
<dbReference type="GO" id="GO:0004160">
    <property type="term" value="F:dihydroxy-acid dehydratase activity"/>
    <property type="evidence" value="ECO:0007669"/>
    <property type="project" value="UniProtKB-UniRule"/>
</dbReference>
<evidence type="ECO:0000256" key="10">
    <source>
        <dbReference type="ARBA" id="ARBA00023304"/>
    </source>
</evidence>
<feature type="domain" description="Dihydroxy-acid/6-phosphogluconate dehydratase N-terminal" evidence="16">
    <location>
        <begin position="34"/>
        <end position="367"/>
    </location>
</feature>
<dbReference type="InterPro" id="IPR004404">
    <property type="entry name" value="DihydroxyA_deHydtase"/>
</dbReference>
<feature type="binding site" description="via carbamate group" evidence="15">
    <location>
        <position position="124"/>
    </location>
    <ligand>
        <name>Mg(2+)</name>
        <dbReference type="ChEBI" id="CHEBI:18420"/>
    </ligand>
</feature>
<comment type="cofactor">
    <cofactor evidence="15">
        <name>[2Fe-2S] cluster</name>
        <dbReference type="ChEBI" id="CHEBI:190135"/>
    </cofactor>
    <text evidence="15">Binds 1 [2Fe-2S] cluster per subunit. This cluster acts as a Lewis acid cofactor.</text>
</comment>
<dbReference type="Proteomes" id="UP000238164">
    <property type="component" value="Chromosome 1"/>
</dbReference>
<dbReference type="PROSITE" id="PS00887">
    <property type="entry name" value="ILVD_EDD_2"/>
    <property type="match status" value="1"/>
</dbReference>
<dbReference type="InterPro" id="IPR056740">
    <property type="entry name" value="ILV_EDD_C"/>
</dbReference>
<evidence type="ECO:0000256" key="14">
    <source>
        <dbReference type="ARBA" id="ARBA00029490"/>
    </source>
</evidence>
<comment type="pathway">
    <text evidence="12 15">Amino-acid biosynthesis; L-valine biosynthesis; L-valine from pyruvate: step 3/4.</text>
</comment>
<evidence type="ECO:0000313" key="18">
    <source>
        <dbReference type="EMBL" id="SPD88266.1"/>
    </source>
</evidence>
<feature type="binding site" evidence="15">
    <location>
        <position position="81"/>
    </location>
    <ligand>
        <name>Mg(2+)</name>
        <dbReference type="ChEBI" id="CHEBI:18420"/>
    </ligand>
</feature>
<dbReference type="UniPathway" id="UPA00049">
    <property type="reaction ID" value="UER00061"/>
</dbReference>
<dbReference type="InterPro" id="IPR037237">
    <property type="entry name" value="IlvD/EDD_N"/>
</dbReference>
<dbReference type="EC" id="4.2.1.9" evidence="14 15"/>
<evidence type="ECO:0000256" key="6">
    <source>
        <dbReference type="ARBA" id="ARBA00022842"/>
    </source>
</evidence>
<dbReference type="Pfam" id="PF00920">
    <property type="entry name" value="ILVD_EDD_N"/>
    <property type="match status" value="1"/>
</dbReference>
<dbReference type="NCBIfam" id="TIGR00110">
    <property type="entry name" value="ilvD"/>
    <property type="match status" value="1"/>
</dbReference>
<comment type="caution">
    <text evidence="15">Lacks conserved residue(s) required for the propagation of feature annotation.</text>
</comment>
<dbReference type="PANTHER" id="PTHR43661:SF3">
    <property type="entry name" value="D-XYLONATE DEHYDRATASE YAGF-RELATED"/>
    <property type="match status" value="1"/>
</dbReference>
<dbReference type="SUPFAM" id="SSF52016">
    <property type="entry name" value="LeuD/IlvD-like"/>
    <property type="match status" value="1"/>
</dbReference>
<dbReference type="AlphaFoldDB" id="A0A2N9JKH7"/>
<keyword evidence="8 15" id="KW-0411">Iron-sulfur</keyword>
<dbReference type="PANTHER" id="PTHR43661">
    <property type="entry name" value="D-XYLONATE DEHYDRATASE"/>
    <property type="match status" value="1"/>
</dbReference>
<proteinExistence type="inferred from homology"/>
<dbReference type="NCBIfam" id="NF009103">
    <property type="entry name" value="PRK12448.1"/>
    <property type="match status" value="1"/>
</dbReference>
<keyword evidence="9 15" id="KW-0456">Lyase</keyword>
<reference evidence="18 19" key="1">
    <citation type="submission" date="2018-02" db="EMBL/GenBank/DDBJ databases">
        <authorList>
            <person name="Cohen D.B."/>
            <person name="Kent A.D."/>
        </authorList>
    </citation>
    <scope>NUCLEOTIDE SEQUENCE [LARGE SCALE GENOMIC DNA]</scope>
    <source>
        <strain evidence="18">1</strain>
    </source>
</reference>
<dbReference type="PROSITE" id="PS00886">
    <property type="entry name" value="ILVD_EDD_1"/>
    <property type="match status" value="1"/>
</dbReference>
<dbReference type="HAMAP" id="MF_00012">
    <property type="entry name" value="IlvD"/>
    <property type="match status" value="1"/>
</dbReference>
<evidence type="ECO:0000256" key="3">
    <source>
        <dbReference type="ARBA" id="ARBA00022605"/>
    </source>
</evidence>
<dbReference type="UniPathway" id="UPA00047">
    <property type="reaction ID" value="UER00057"/>
</dbReference>
<dbReference type="InterPro" id="IPR000581">
    <property type="entry name" value="ILV_EDD_N"/>
</dbReference>
<keyword evidence="4 15" id="KW-0001">2Fe-2S</keyword>
<comment type="function">
    <text evidence="15">Functions in the biosynthesis of branched-chain amino acids. Catalyzes the dehydration of (2R,3R)-2,3-dihydroxy-3-methylpentanoate (2,3-dihydroxy-3-methylvalerate) into 2-oxo-3-methylpentanoate (2-oxo-3-methylvalerate) and of (2R)-2,3-dihydroxy-3-methylbutanoate (2,3-dihydroxyisovalerate) into 2-oxo-3-methylbutanoate (2-oxoisovalerate), the penultimate precursor to L-isoleucine and L-valine, respectively.</text>
</comment>
<dbReference type="InterPro" id="IPR020558">
    <property type="entry name" value="DiOHA_6PGluconate_deHydtase_CS"/>
</dbReference>
<evidence type="ECO:0000256" key="8">
    <source>
        <dbReference type="ARBA" id="ARBA00023014"/>
    </source>
</evidence>
<dbReference type="InterPro" id="IPR042096">
    <property type="entry name" value="Dihydro-acid_dehy_C"/>
</dbReference>
<evidence type="ECO:0000256" key="7">
    <source>
        <dbReference type="ARBA" id="ARBA00023004"/>
    </source>
</evidence>
<feature type="domain" description="Dihydroxy-acid/6-phosphogluconate dehydratase C-terminal" evidence="17">
    <location>
        <begin position="419"/>
        <end position="615"/>
    </location>
</feature>
<gene>
    <name evidence="15 18" type="primary">ilvD</name>
    <name evidence="18" type="ORF">MPLG2_3236</name>
</gene>
<name>A0A2N9JKH7_9ACTN</name>
<comment type="subunit">
    <text evidence="15">Homodimer.</text>
</comment>
<dbReference type="GO" id="GO:0009097">
    <property type="term" value="P:isoleucine biosynthetic process"/>
    <property type="evidence" value="ECO:0007669"/>
    <property type="project" value="UniProtKB-UniRule"/>
</dbReference>
<feature type="modified residue" description="N6-carboxylysine" evidence="15">
    <location>
        <position position="124"/>
    </location>
</feature>
<dbReference type="GO" id="GO:0000287">
    <property type="term" value="F:magnesium ion binding"/>
    <property type="evidence" value="ECO:0007669"/>
    <property type="project" value="UniProtKB-UniRule"/>
</dbReference>
<evidence type="ECO:0000256" key="9">
    <source>
        <dbReference type="ARBA" id="ARBA00023239"/>
    </source>
</evidence>
<dbReference type="GO" id="GO:0051537">
    <property type="term" value="F:2 iron, 2 sulfur cluster binding"/>
    <property type="evidence" value="ECO:0007669"/>
    <property type="project" value="UniProtKB-UniRule"/>
</dbReference>
<evidence type="ECO:0000256" key="12">
    <source>
        <dbReference type="ARBA" id="ARBA00029436"/>
    </source>
</evidence>
<protein>
    <recommendedName>
        <fullName evidence="14 15">Dihydroxy-acid dehydratase</fullName>
        <shortName evidence="15">DAD</shortName>
        <ecNumber evidence="14 15">4.2.1.9</ecNumber>
    </recommendedName>
</protein>
<dbReference type="GO" id="GO:0005829">
    <property type="term" value="C:cytosol"/>
    <property type="evidence" value="ECO:0007669"/>
    <property type="project" value="TreeGrafter"/>
</dbReference>
<comment type="catalytic activity">
    <reaction evidence="11">
        <text>(2R)-2,3-dihydroxy-3-methylbutanoate = 3-methyl-2-oxobutanoate + H2O</text>
        <dbReference type="Rhea" id="RHEA:24809"/>
        <dbReference type="ChEBI" id="CHEBI:11851"/>
        <dbReference type="ChEBI" id="CHEBI:15377"/>
        <dbReference type="ChEBI" id="CHEBI:49072"/>
        <dbReference type="EC" id="4.2.1.9"/>
    </reaction>
    <physiologicalReaction direction="left-to-right" evidence="11">
        <dbReference type="Rhea" id="RHEA:24810"/>
    </physiologicalReaction>
</comment>
<dbReference type="KEGG" id="mgg:MPLG2_3236"/>
<accession>A0A2N9JKH7</accession>
<evidence type="ECO:0000259" key="17">
    <source>
        <dbReference type="Pfam" id="PF24877"/>
    </source>
</evidence>
<evidence type="ECO:0000259" key="16">
    <source>
        <dbReference type="Pfam" id="PF00920"/>
    </source>
</evidence>
<keyword evidence="5 15" id="KW-0479">Metal-binding</keyword>
<organism evidence="18 19">
    <name type="scientific">Micropruina glycogenica</name>
    <dbReference type="NCBI Taxonomy" id="75385"/>
    <lineage>
        <taxon>Bacteria</taxon>
        <taxon>Bacillati</taxon>
        <taxon>Actinomycetota</taxon>
        <taxon>Actinomycetes</taxon>
        <taxon>Propionibacteriales</taxon>
        <taxon>Nocardioidaceae</taxon>
        <taxon>Micropruina</taxon>
    </lineage>
</organism>
<keyword evidence="7 15" id="KW-0408">Iron</keyword>
<evidence type="ECO:0000256" key="2">
    <source>
        <dbReference type="ARBA" id="ARBA00006486"/>
    </source>
</evidence>
<comment type="cofactor">
    <cofactor evidence="1 15">
        <name>Mg(2+)</name>
        <dbReference type="ChEBI" id="CHEBI:18420"/>
    </cofactor>
</comment>
<evidence type="ECO:0000313" key="19">
    <source>
        <dbReference type="Proteomes" id="UP000238164"/>
    </source>
</evidence>
<evidence type="ECO:0000256" key="1">
    <source>
        <dbReference type="ARBA" id="ARBA00001946"/>
    </source>
</evidence>
<comment type="catalytic activity">
    <reaction evidence="15">
        <text>(2R,3R)-2,3-dihydroxy-3-methylpentanoate = (S)-3-methyl-2-oxopentanoate + H2O</text>
        <dbReference type="Rhea" id="RHEA:27694"/>
        <dbReference type="ChEBI" id="CHEBI:15377"/>
        <dbReference type="ChEBI" id="CHEBI:35146"/>
        <dbReference type="ChEBI" id="CHEBI:49258"/>
        <dbReference type="EC" id="4.2.1.9"/>
    </reaction>
</comment>
<sequence>MPALRSRTTTHGRNMAGARALWRATGMGESDFGKPIIAIANSFTQFVPGHVHLRNMGALVAEAVAEAGGVGREFNTIAVDDGIAMGHHGMLYSLPSREIIADSVEYMVNAHCADALVCISNCDKITPGMLLAALRLNIPTVFVSGGPMEAGRIPHNPLAGGAPDEHNVAPRLDLVDAMVKAVDPSIEDDHLRDIEQNACPTCGSCSGMFTANSMNCLTEVLGLSLPGNGSTLATASARRNLFLDAGRLVVDLAKRYYNDDDESVLPLSIATKEAFNNSMRVDIAMGGSTNTVLHLLAAAQEAGVDFDQHDIDALSRVTPCICKVAPNSTKYYMEDVHRAGGIVAIMGELDRGGLLDRGVHAVHSPDLDSWLGDWDIRGGKALPEHEDLFYAAPGGVRTTEAFSSTKRFASLDKDAAKGCIRSVATPYTTDGGLGVLYGNLAEDGCIVKTAGVPEDQWEFAGPAVVAESQDEAVEKILGGKVKPGDVVVVRFEGPKGGPGMQEMLYPTSYLKGLGLGPKCALITDGRFSGGSSGLSVGHVSPEAASGGTIALVEDGDIIRFSIPNRSVTLEVDDEVLAQRRAAAEARGWKPKDRVRVVSPALKIFAMLAQSADKGAARRDPDDL</sequence>
<keyword evidence="19" id="KW-1185">Reference proteome</keyword>
<dbReference type="Gene3D" id="3.50.30.80">
    <property type="entry name" value="IlvD/EDD C-terminal domain-like"/>
    <property type="match status" value="1"/>
</dbReference>